<reference evidence="2 3" key="1">
    <citation type="submission" date="2018-08" db="EMBL/GenBank/DDBJ databases">
        <title>Murine metabolic-syndrome-specific gut microbial biobank.</title>
        <authorList>
            <person name="Liu C."/>
        </authorList>
    </citation>
    <scope>NUCLEOTIDE SEQUENCE [LARGE SCALE GENOMIC DNA]</scope>
    <source>
        <strain evidence="2 3">28</strain>
    </source>
</reference>
<dbReference type="InterPro" id="IPR027417">
    <property type="entry name" value="P-loop_NTPase"/>
</dbReference>
<dbReference type="RefSeq" id="WP_160201543.1">
    <property type="nucleotide sequence ID" value="NZ_QXWK01000010.1"/>
</dbReference>
<sequence>MEIPVYLFTGFLESGKTTFIQEALEGDDFNAGERTLLLLCEEGEEEYHPVKFFGTNVFIERVEEEEDLTEETLSALQKKHKVERVIIEYNGMWSLDTIYRNMPKEWITYQEMFFADAQTFSVYNQNMRQLVFDKLKSAEMVVFNRCEKGFDKMEFHKIVRGVNRKSQILYEYDKDDVELDQIPDPLPFDLNAPLIEIADNAYAEWYRDINEEQDKYDGKVITVKGRSVLGGGMPDDKFVFGRHVMTCCVEDIQFAGLVCRWENAANLLEHGGWVTIIAKVKVEDDETYGEVGPVLYCTKVEETEEADPEVAQF</sequence>
<protein>
    <recommendedName>
        <fullName evidence="1">DUF1980 domain-containing protein</fullName>
    </recommendedName>
</protein>
<organism evidence="2 3">
    <name type="scientific">Anaerotruncus colihominis</name>
    <dbReference type="NCBI Taxonomy" id="169435"/>
    <lineage>
        <taxon>Bacteria</taxon>
        <taxon>Bacillati</taxon>
        <taxon>Bacillota</taxon>
        <taxon>Clostridia</taxon>
        <taxon>Eubacteriales</taxon>
        <taxon>Oscillospiraceae</taxon>
        <taxon>Anaerotruncus</taxon>
    </lineage>
</organism>
<dbReference type="AlphaFoldDB" id="A0A845QJJ0"/>
<name>A0A845QJJ0_9FIRM</name>
<accession>A0A845QJJ0</accession>
<dbReference type="EMBL" id="QXWK01000010">
    <property type="protein sequence ID" value="NBH61261.1"/>
    <property type="molecule type" value="Genomic_DNA"/>
</dbReference>
<dbReference type="Gene3D" id="3.40.50.300">
    <property type="entry name" value="P-loop containing nucleotide triphosphate hydrolases"/>
    <property type="match status" value="1"/>
</dbReference>
<dbReference type="InterPro" id="IPR048447">
    <property type="entry name" value="DUF1980_C"/>
</dbReference>
<keyword evidence="3" id="KW-1185">Reference proteome</keyword>
<gene>
    <name evidence="2" type="ORF">D0435_06300</name>
</gene>
<feature type="domain" description="DUF1980" evidence="1">
    <location>
        <begin position="191"/>
        <end position="307"/>
    </location>
</feature>
<evidence type="ECO:0000313" key="2">
    <source>
        <dbReference type="EMBL" id="NBH61261.1"/>
    </source>
</evidence>
<evidence type="ECO:0000313" key="3">
    <source>
        <dbReference type="Proteomes" id="UP000446866"/>
    </source>
</evidence>
<evidence type="ECO:0000259" key="1">
    <source>
        <dbReference type="Pfam" id="PF21537"/>
    </source>
</evidence>
<proteinExistence type="predicted"/>
<dbReference type="Pfam" id="PF21537">
    <property type="entry name" value="DUF1980_C"/>
    <property type="match status" value="1"/>
</dbReference>
<comment type="caution">
    <text evidence="2">The sequence shown here is derived from an EMBL/GenBank/DDBJ whole genome shotgun (WGS) entry which is preliminary data.</text>
</comment>
<dbReference type="Proteomes" id="UP000446866">
    <property type="component" value="Unassembled WGS sequence"/>
</dbReference>